<dbReference type="PANTHER" id="PTHR31263">
    <property type="entry name" value="CELLULASE FAMILY PROTEIN (AFU_ORTHOLOGUE AFUA_5G14560)"/>
    <property type="match status" value="1"/>
</dbReference>
<reference evidence="6 7" key="1">
    <citation type="submission" date="2019-07" db="EMBL/GenBank/DDBJ databases">
        <title>De Novo Assembly of kiwifruit Actinidia rufa.</title>
        <authorList>
            <person name="Sugita-Konishi S."/>
            <person name="Sato K."/>
            <person name="Mori E."/>
            <person name="Abe Y."/>
            <person name="Kisaki G."/>
            <person name="Hamano K."/>
            <person name="Suezawa K."/>
            <person name="Otani M."/>
            <person name="Fukuda T."/>
            <person name="Manabe T."/>
            <person name="Gomi K."/>
            <person name="Tabuchi M."/>
            <person name="Akimitsu K."/>
            <person name="Kataoka I."/>
        </authorList>
    </citation>
    <scope>NUCLEOTIDE SEQUENCE [LARGE SCALE GENOMIC DNA]</scope>
    <source>
        <strain evidence="7">cv. Fuchu</strain>
    </source>
</reference>
<evidence type="ECO:0000313" key="7">
    <source>
        <dbReference type="Proteomes" id="UP000585474"/>
    </source>
</evidence>
<dbReference type="Gene3D" id="3.20.20.80">
    <property type="entry name" value="Glycosidases"/>
    <property type="match status" value="1"/>
</dbReference>
<dbReference type="OrthoDB" id="442731at2759"/>
<dbReference type="EMBL" id="BJWL01000025">
    <property type="protein sequence ID" value="GFZ16439.1"/>
    <property type="molecule type" value="Genomic_DNA"/>
</dbReference>
<dbReference type="Pfam" id="PF00150">
    <property type="entry name" value="Cellulase"/>
    <property type="match status" value="1"/>
</dbReference>
<dbReference type="GO" id="GO:0004553">
    <property type="term" value="F:hydrolase activity, hydrolyzing O-glycosyl compounds"/>
    <property type="evidence" value="ECO:0007669"/>
    <property type="project" value="InterPro"/>
</dbReference>
<dbReference type="InterPro" id="IPR001547">
    <property type="entry name" value="Glyco_hydro_5"/>
</dbReference>
<dbReference type="PANTHER" id="PTHR31263:SF68">
    <property type="entry name" value="GLYCOSIDE HYDROLASE FAMILY 5 DOMAIN-CONTAINING PROTEIN"/>
    <property type="match status" value="1"/>
</dbReference>
<name>A0A7J0H042_9ERIC</name>
<dbReference type="SUPFAM" id="SSF51445">
    <property type="entry name" value="(Trans)glycosidases"/>
    <property type="match status" value="1"/>
</dbReference>
<dbReference type="AlphaFoldDB" id="A0A7J0H042"/>
<comment type="caution">
    <text evidence="6">The sequence shown here is derived from an EMBL/GenBank/DDBJ whole genome shotgun (WGS) entry which is preliminary data.</text>
</comment>
<proteinExistence type="inferred from homology"/>
<feature type="domain" description="Glycoside hydrolase family 5" evidence="5">
    <location>
        <begin position="10"/>
        <end position="293"/>
    </location>
</feature>
<gene>
    <name evidence="6" type="ORF">Acr_25g0008480</name>
</gene>
<sequence>MVPEGLHKQPIKAISASVSSMGFNCVRLTWATYMFTRPNYTKLTVAESLDQWGLKDAKAGMAKNNPNVLGLSLWEAQKAVIDGLGAQNITVVLDNHVSLPKWCCGSNDGNGFFGDEYFDPNEWLLGLSTVARRYKGNPTVVAMSMRNELRGPHQNQEDWYNYMQQGATTIHKENPDVLVIVSGLATDTNLGFLKTRPMQVDINNKLVYEAHWYAFGNPPDKWLYETNGFCGNVTQWFMGQSGFLTTGPNPAPLFLSEFGLDQRGGNEADTRYFSCLLGHVAEMDMDWALWTLQGSYMLREGVYEMEEFYGMLNANWDHVRNSTFQKSLQLIQQITQDPTSNSATYQIMYHPQTGQCVQVGNDNIYLSDCKSWGRWSHDTDGGPIKLMGGGGSRCLAAAGDGLPAAISGECSGQQSMWALVSGSQFHIATKDNQGNFLCLDWDSSKSSTILTKKCLCLGSDSKDVSKCEDNPQRQWFKLVPSNKI</sequence>
<evidence type="ECO:0000256" key="2">
    <source>
        <dbReference type="ARBA" id="ARBA00022801"/>
    </source>
</evidence>
<evidence type="ECO:0000256" key="3">
    <source>
        <dbReference type="ARBA" id="ARBA00023295"/>
    </source>
</evidence>
<evidence type="ECO:0000313" key="6">
    <source>
        <dbReference type="EMBL" id="GFZ16439.1"/>
    </source>
</evidence>
<protein>
    <submittedName>
        <fullName evidence="6">Glycosyl hydrolase superfamily protein</fullName>
    </submittedName>
</protein>
<evidence type="ECO:0000256" key="4">
    <source>
        <dbReference type="RuleBase" id="RU361153"/>
    </source>
</evidence>
<organism evidence="6 7">
    <name type="scientific">Actinidia rufa</name>
    <dbReference type="NCBI Taxonomy" id="165716"/>
    <lineage>
        <taxon>Eukaryota</taxon>
        <taxon>Viridiplantae</taxon>
        <taxon>Streptophyta</taxon>
        <taxon>Embryophyta</taxon>
        <taxon>Tracheophyta</taxon>
        <taxon>Spermatophyta</taxon>
        <taxon>Magnoliopsida</taxon>
        <taxon>eudicotyledons</taxon>
        <taxon>Gunneridae</taxon>
        <taxon>Pentapetalae</taxon>
        <taxon>asterids</taxon>
        <taxon>Ericales</taxon>
        <taxon>Actinidiaceae</taxon>
        <taxon>Actinidia</taxon>
    </lineage>
</organism>
<dbReference type="Proteomes" id="UP000585474">
    <property type="component" value="Unassembled WGS sequence"/>
</dbReference>
<evidence type="ECO:0000256" key="1">
    <source>
        <dbReference type="ARBA" id="ARBA00005641"/>
    </source>
</evidence>
<keyword evidence="7" id="KW-1185">Reference proteome</keyword>
<keyword evidence="2 4" id="KW-0378">Hydrolase</keyword>
<dbReference type="GO" id="GO:0000272">
    <property type="term" value="P:polysaccharide catabolic process"/>
    <property type="evidence" value="ECO:0007669"/>
    <property type="project" value="InterPro"/>
</dbReference>
<dbReference type="InterPro" id="IPR017853">
    <property type="entry name" value="GH"/>
</dbReference>
<keyword evidence="3 4" id="KW-0326">Glycosidase</keyword>
<comment type="similarity">
    <text evidence="1 4">Belongs to the glycosyl hydrolase 5 (cellulase A) family.</text>
</comment>
<accession>A0A7J0H042</accession>
<evidence type="ECO:0000259" key="5">
    <source>
        <dbReference type="Pfam" id="PF00150"/>
    </source>
</evidence>